<dbReference type="PROSITE" id="PS50011">
    <property type="entry name" value="PROTEIN_KINASE_DOM"/>
    <property type="match status" value="1"/>
</dbReference>
<reference evidence="2" key="1">
    <citation type="submission" date="2021-02" db="EMBL/GenBank/DDBJ databases">
        <title>Psilocybe cubensis genome.</title>
        <authorList>
            <person name="Mckernan K.J."/>
            <person name="Crawford S."/>
            <person name="Trippe A."/>
            <person name="Kane L.T."/>
            <person name="Mclaughlin S."/>
        </authorList>
    </citation>
    <scope>NUCLEOTIDE SEQUENCE [LARGE SCALE GENOMIC DNA]</scope>
    <source>
        <strain evidence="2">MGC-MH-2018</strain>
    </source>
</reference>
<dbReference type="AlphaFoldDB" id="A0A8H7XM11"/>
<dbReference type="EMBL" id="JAFIQS010000016">
    <property type="protein sequence ID" value="KAG5163058.1"/>
    <property type="molecule type" value="Genomic_DNA"/>
</dbReference>
<feature type="domain" description="Protein kinase" evidence="1">
    <location>
        <begin position="108"/>
        <end position="387"/>
    </location>
</feature>
<dbReference type="GO" id="GO:0005524">
    <property type="term" value="F:ATP binding"/>
    <property type="evidence" value="ECO:0007669"/>
    <property type="project" value="InterPro"/>
</dbReference>
<gene>
    <name evidence="2" type="ORF">JR316_011925</name>
</gene>
<dbReference type="InterPro" id="IPR011009">
    <property type="entry name" value="Kinase-like_dom_sf"/>
</dbReference>
<dbReference type="GO" id="GO:0004672">
    <property type="term" value="F:protein kinase activity"/>
    <property type="evidence" value="ECO:0007669"/>
    <property type="project" value="InterPro"/>
</dbReference>
<organism evidence="2">
    <name type="scientific">Psilocybe cubensis</name>
    <name type="common">Psychedelic mushroom</name>
    <name type="synonym">Stropharia cubensis</name>
    <dbReference type="NCBI Taxonomy" id="181762"/>
    <lineage>
        <taxon>Eukaryota</taxon>
        <taxon>Fungi</taxon>
        <taxon>Dikarya</taxon>
        <taxon>Basidiomycota</taxon>
        <taxon>Agaricomycotina</taxon>
        <taxon>Agaricomycetes</taxon>
        <taxon>Agaricomycetidae</taxon>
        <taxon>Agaricales</taxon>
        <taxon>Agaricineae</taxon>
        <taxon>Strophariaceae</taxon>
        <taxon>Psilocybe</taxon>
    </lineage>
</organism>
<sequence>MIYDNRYTSLLALCALTLAVSAGSLLLPSVKQSSKKDLKLPRREKLPKHLEIWKFLSLEDYIEAWGELRPLFERNGFQLWKTTTFQQVWNNDLPPQGDNFLYLTSHDKPNKSLVRWNTFSVLTACLHHAARMNGVRDVVLRVVSISGEGQTHLRILKRLVSPPDHMLSSNHILPILHEFSFEDIVIIAVPKLIFDLREVLHYTHSNSVEDALYMVLQALEASSRSFYPRSDMYLPITLQTTAYIHDKLIAHRDLYLPNFMVEWMPESLSKLDFLEDSLESDRVCTSFHRDLDQFGRYIAPELRTKEPYCPFKLDMWQLGEDLRVNFVTGMEEVDRLWLPLCVPDPQERLMAGGALKALDDYLRKTPSIDLHRPILDPLNEPMYEGIL</sequence>
<proteinExistence type="predicted"/>
<evidence type="ECO:0000259" key="1">
    <source>
        <dbReference type="PROSITE" id="PS50011"/>
    </source>
</evidence>
<dbReference type="SUPFAM" id="SSF56112">
    <property type="entry name" value="Protein kinase-like (PK-like)"/>
    <property type="match status" value="1"/>
</dbReference>
<dbReference type="InterPro" id="IPR000719">
    <property type="entry name" value="Prot_kinase_dom"/>
</dbReference>
<dbReference type="Gene3D" id="1.10.510.10">
    <property type="entry name" value="Transferase(Phosphotransferase) domain 1"/>
    <property type="match status" value="1"/>
</dbReference>
<name>A0A8H7XM11_PSICU</name>
<protein>
    <recommendedName>
        <fullName evidence="1">Protein kinase domain-containing protein</fullName>
    </recommendedName>
</protein>
<accession>A0A8H7XM11</accession>
<evidence type="ECO:0000313" key="2">
    <source>
        <dbReference type="EMBL" id="KAG5163058.1"/>
    </source>
</evidence>
<dbReference type="OrthoDB" id="3224178at2759"/>
<comment type="caution">
    <text evidence="2">The sequence shown here is derived from an EMBL/GenBank/DDBJ whole genome shotgun (WGS) entry which is preliminary data.</text>
</comment>